<evidence type="ECO:0000313" key="7">
    <source>
        <dbReference type="Proteomes" id="UP000018559"/>
    </source>
</evidence>
<proteinExistence type="predicted"/>
<comment type="caution">
    <text evidence="6">The sequence shown here is derived from an EMBL/GenBank/DDBJ whole genome shotgun (WGS) entry which is preliminary data.</text>
</comment>
<dbReference type="PANTHER" id="PTHR37813:SF1">
    <property type="entry name" value="FELS-2 PROPHAGE PROTEIN"/>
    <property type="match status" value="1"/>
</dbReference>
<evidence type="ECO:0000256" key="4">
    <source>
        <dbReference type="SAM" id="Phobius"/>
    </source>
</evidence>
<protein>
    <recommendedName>
        <fullName evidence="5">Phage tail tape measure protein domain-containing protein</fullName>
    </recommendedName>
</protein>
<evidence type="ECO:0000256" key="3">
    <source>
        <dbReference type="SAM" id="MobiDB-lite"/>
    </source>
</evidence>
<keyword evidence="4" id="KW-0812">Transmembrane</keyword>
<feature type="domain" description="Phage tail tape measure protein" evidence="5">
    <location>
        <begin position="209"/>
        <end position="414"/>
    </location>
</feature>
<dbReference type="NCBIfam" id="TIGR01760">
    <property type="entry name" value="tape_meas_TP901"/>
    <property type="match status" value="1"/>
</dbReference>
<dbReference type="PANTHER" id="PTHR37813">
    <property type="entry name" value="FELS-2 PROPHAGE PROTEIN"/>
    <property type="match status" value="1"/>
</dbReference>
<organism evidence="6 7">
    <name type="scientific">Ligilactobacillus equi DPC 6820</name>
    <dbReference type="NCBI Taxonomy" id="1392007"/>
    <lineage>
        <taxon>Bacteria</taxon>
        <taxon>Bacillati</taxon>
        <taxon>Bacillota</taxon>
        <taxon>Bacilli</taxon>
        <taxon>Lactobacillales</taxon>
        <taxon>Lactobacillaceae</taxon>
        <taxon>Ligilactobacillus</taxon>
    </lineage>
</organism>
<feature type="transmembrane region" description="Helical" evidence="4">
    <location>
        <begin position="507"/>
        <end position="529"/>
    </location>
</feature>
<accession>V7HX68</accession>
<feature type="coiled-coil region" evidence="2">
    <location>
        <begin position="60"/>
        <end position="115"/>
    </location>
</feature>
<dbReference type="Proteomes" id="UP000018559">
    <property type="component" value="Unassembled WGS sequence"/>
</dbReference>
<name>V7HX68_9LACO</name>
<evidence type="ECO:0000259" key="5">
    <source>
        <dbReference type="Pfam" id="PF10145"/>
    </source>
</evidence>
<keyword evidence="4" id="KW-0472">Membrane</keyword>
<dbReference type="RefSeq" id="WP_023859920.1">
    <property type="nucleotide sequence ID" value="NZ_AWWH01000146.1"/>
</dbReference>
<dbReference type="InterPro" id="IPR010090">
    <property type="entry name" value="Phage_tape_meas"/>
</dbReference>
<keyword evidence="1" id="KW-1188">Viral release from host cell</keyword>
<sequence length="1458" mass="156767">MADETVLGKVAIEMDLKDSKFQKQLTGTKQAIKNTMSEMKANMAVMDTAGKKYGMLAAKQEGLQRVLEAQTNRMKALKAQYEGSITKSGEWTRATARYAQQYNSTREKVAQLNKQLVANAKAMAIAKTETTGFTGVLNKFSNGAMKASDTLRGFGKRATMATSPITAGFTYAAKSAIDFNSQIQKIGPLLTNGGAITSKVRAQLDQMSESSKKWSREYGVSTSAINAGMEEMVKRGYNANQTIGAMPAVLNAAKASGDDFNTVMSVSTATLEQFGLQSKTTNGMMKNTQRVTDTLTYIANGTASGFKDLGEAMTYVGPTAHSAGLSLEETAAALGLMSNKGIEGSVAGTALRSSLTRMLKPSKQNAAAFKEMGINIADFKKGTLTLPGIIDKIKNNTKGWTKEQRAAAIAQAFGTEAQAGINALISAGGDELRKYTEGAKDAGGTTKNIADQMNNTDKAKIERFKQSLHVLAIEVGQKLLPALTPIVEKASDFIDAFSRMGDGMQKFVIYSALTAAAIGPLSYVLGSIIRPLGLLSQGTVKVIGFFRAWQAGKTALSGAQTAMTALGTGATTASTGVSAATTALKIFNPYVLGTLATVGLAVGAYELWGKKAIESADITSRWGTDIGRDADQAATSFKNFQTQASVALDDASSNAQKNAKEIDKAFKGMSKSAEEAAKKQKDAADKLADDIGGQYGEIVREQAAKQDSENQKHIQKMQEYSDQVESITKKSRDDNVALTQDQKNTIANLQRKMAQEEVETLNISSKQKKLVLKAQLNETSGMTKKQLQAMTKATEDAMYKEVDKYNEAYGKIKRDTSLSAQEKNAILEELEKKYNSTMGSLEEDFIASEKARGNTKAGILDDWVEKTGMSMSQAKKIYAEWEKAQKQAEATSIKITGKMSKDVQDAASDWNSIVLDPKTGNLKTNAQEEVNKAVTSSEKWAEIELLEKKGVLSTNAEQMVAAALIANNRWDNLTWKEKTAWLKDGFSETIVKALEKSGKWNELTLEQKEAIVTAQGESDMAKLMIQFGLWDGLSLKEQKLLIKDKATQTVYDALKSSGEWNNLTIEQKQAVVTAKGNQDLVDTLFSIGKWNSLSPKEQRALIRSQGGADLVQALNDMGKWNSLSPKQQNAIINSKGGNELNQLITDYNLWQGMPLSVVKQIVADDQASGKVNAANHALDSWLKANPGPAKTAKAQDFASSVLLGAKNSTDQYRNTSTGGPKNAMANDMATGALNRATRGVGAFRSSSPGGPKNARANDHASGPAGSATRAVSAFASLRDHTVNLFTNYITKHIKNARGTAYHPGGAMMVNDSPGQHFRELVQLPNGQSFIPSGRNVIFSAPRGTKVMTANRTARMFPGLKQYANGTIQQPKISADMRFLRASSLVNVGVPSNSTTVIASQQTDISHVESQLSQMIALLGQLVTKDSSISLNGQVLSQFVNNAQASAINLEGRGVYSGT</sequence>
<gene>
    <name evidence="6" type="ORF">LEQ_2210c</name>
</gene>
<evidence type="ECO:0000256" key="1">
    <source>
        <dbReference type="ARBA" id="ARBA00022612"/>
    </source>
</evidence>
<dbReference type="Pfam" id="PF10145">
    <property type="entry name" value="PhageMin_Tail"/>
    <property type="match status" value="1"/>
</dbReference>
<keyword evidence="2" id="KW-0175">Coiled coil</keyword>
<evidence type="ECO:0000256" key="2">
    <source>
        <dbReference type="SAM" id="Coils"/>
    </source>
</evidence>
<dbReference type="EMBL" id="AWWH01000146">
    <property type="protein sequence ID" value="ETA73855.1"/>
    <property type="molecule type" value="Genomic_DNA"/>
</dbReference>
<evidence type="ECO:0000313" key="6">
    <source>
        <dbReference type="EMBL" id="ETA73855.1"/>
    </source>
</evidence>
<keyword evidence="7" id="KW-1185">Reference proteome</keyword>
<feature type="region of interest" description="Disordered" evidence="3">
    <location>
        <begin position="704"/>
        <end position="736"/>
    </location>
</feature>
<reference evidence="6 7" key="1">
    <citation type="journal article" date="2014" name="Genome Announc.">
        <title>The Genome of the Predominant Equine Lactobacillus Species, Lactobacillus equi, Is Reflective of Its Lifestyle Adaptations to an Herbivorous Host.</title>
        <authorList>
            <person name="O'Donnell M.M."/>
            <person name="Harris H.M."/>
            <person name="O'Toole P.W."/>
            <person name="Ross R.P."/>
        </authorList>
    </citation>
    <scope>NUCLEOTIDE SEQUENCE [LARGE SCALE GENOMIC DNA]</scope>
    <source>
        <strain evidence="6 7">DPC 6820</strain>
    </source>
</reference>
<keyword evidence="4" id="KW-1133">Transmembrane helix</keyword>
<dbReference type="PATRIC" id="fig|1392007.3.peg.1342"/>
<feature type="region of interest" description="Disordered" evidence="3">
    <location>
        <begin position="1240"/>
        <end position="1266"/>
    </location>
</feature>